<accession>A0ABN3BRS0</accession>
<sequence>MFFDAWDPSTPPVGVMEKAMSHLPGNPLSAMPSGDFRDWDDIAWARGIAEELRTHRS</sequence>
<keyword evidence="2" id="KW-1185">Reference proteome</keyword>
<proteinExistence type="predicted"/>
<dbReference type="EMBL" id="BAAAQW010000004">
    <property type="protein sequence ID" value="GAA2199535.1"/>
    <property type="molecule type" value="Genomic_DNA"/>
</dbReference>
<evidence type="ECO:0000313" key="2">
    <source>
        <dbReference type="Proteomes" id="UP001500432"/>
    </source>
</evidence>
<organism evidence="1 2">
    <name type="scientific">Sinomonas flava</name>
    <dbReference type="NCBI Taxonomy" id="496857"/>
    <lineage>
        <taxon>Bacteria</taxon>
        <taxon>Bacillati</taxon>
        <taxon>Actinomycetota</taxon>
        <taxon>Actinomycetes</taxon>
        <taxon>Micrococcales</taxon>
        <taxon>Micrococcaceae</taxon>
        <taxon>Sinomonas</taxon>
    </lineage>
</organism>
<reference evidence="1 2" key="1">
    <citation type="journal article" date="2019" name="Int. J. Syst. Evol. Microbiol.">
        <title>The Global Catalogue of Microorganisms (GCM) 10K type strain sequencing project: providing services to taxonomists for standard genome sequencing and annotation.</title>
        <authorList>
            <consortium name="The Broad Institute Genomics Platform"/>
            <consortium name="The Broad Institute Genome Sequencing Center for Infectious Disease"/>
            <person name="Wu L."/>
            <person name="Ma J."/>
        </authorList>
    </citation>
    <scope>NUCLEOTIDE SEQUENCE [LARGE SCALE GENOMIC DNA]</scope>
    <source>
        <strain evidence="1 2">JCM 16034</strain>
    </source>
</reference>
<dbReference type="Proteomes" id="UP001500432">
    <property type="component" value="Unassembled WGS sequence"/>
</dbReference>
<name>A0ABN3BRS0_9MICC</name>
<gene>
    <name evidence="1" type="ORF">GCM10009849_16270</name>
</gene>
<evidence type="ECO:0000313" key="1">
    <source>
        <dbReference type="EMBL" id="GAA2199535.1"/>
    </source>
</evidence>
<comment type="caution">
    <text evidence="1">The sequence shown here is derived from an EMBL/GenBank/DDBJ whole genome shotgun (WGS) entry which is preliminary data.</text>
</comment>
<protein>
    <submittedName>
        <fullName evidence="1">Uncharacterized protein</fullName>
    </submittedName>
</protein>